<keyword evidence="2" id="KW-1185">Reference proteome</keyword>
<proteinExistence type="predicted"/>
<gene>
    <name evidence="1" type="ORF">ACFSNB_14205</name>
</gene>
<dbReference type="EMBL" id="JBHUIY010000032">
    <property type="protein sequence ID" value="MFD2234962.1"/>
    <property type="molecule type" value="Genomic_DNA"/>
</dbReference>
<evidence type="ECO:0000313" key="1">
    <source>
        <dbReference type="EMBL" id="MFD2234962.1"/>
    </source>
</evidence>
<dbReference type="RefSeq" id="WP_377317745.1">
    <property type="nucleotide sequence ID" value="NZ_JBHUIY010000032.1"/>
</dbReference>
<organism evidence="1 2">
    <name type="scientific">Phaeospirillum tilakii</name>
    <dbReference type="NCBI Taxonomy" id="741673"/>
    <lineage>
        <taxon>Bacteria</taxon>
        <taxon>Pseudomonadati</taxon>
        <taxon>Pseudomonadota</taxon>
        <taxon>Alphaproteobacteria</taxon>
        <taxon>Rhodospirillales</taxon>
        <taxon>Rhodospirillaceae</taxon>
        <taxon>Phaeospirillum</taxon>
    </lineage>
</organism>
<reference evidence="2" key="1">
    <citation type="journal article" date="2019" name="Int. J. Syst. Evol. Microbiol.">
        <title>The Global Catalogue of Microorganisms (GCM) 10K type strain sequencing project: providing services to taxonomists for standard genome sequencing and annotation.</title>
        <authorList>
            <consortium name="The Broad Institute Genomics Platform"/>
            <consortium name="The Broad Institute Genome Sequencing Center for Infectious Disease"/>
            <person name="Wu L."/>
            <person name="Ma J."/>
        </authorList>
    </citation>
    <scope>NUCLEOTIDE SEQUENCE [LARGE SCALE GENOMIC DNA]</scope>
    <source>
        <strain evidence="2">KCTC 15012</strain>
    </source>
</reference>
<dbReference type="Proteomes" id="UP001597296">
    <property type="component" value="Unassembled WGS sequence"/>
</dbReference>
<comment type="caution">
    <text evidence="1">The sequence shown here is derived from an EMBL/GenBank/DDBJ whole genome shotgun (WGS) entry which is preliminary data.</text>
</comment>
<dbReference type="InterPro" id="IPR009562">
    <property type="entry name" value="DUF1178"/>
</dbReference>
<protein>
    <submittedName>
        <fullName evidence="1">DUF1178 family protein</fullName>
    </submittedName>
</protein>
<evidence type="ECO:0000313" key="2">
    <source>
        <dbReference type="Proteomes" id="UP001597296"/>
    </source>
</evidence>
<accession>A0ABW5CG62</accession>
<name>A0ABW5CG62_9PROT</name>
<sequence length="137" mass="15032">MILFTLRCAEQHEFEAWFRDNATYESQAAAGDIACPVCGDHGVRKAPMAPRVARGHAEPTPAAPEAAALRQALREIRRAVEAHCDYVGGRFAEEARRIHYGECDARPIYGEATRAEAQDLREEGVAVVTLPWVGDGN</sequence>
<dbReference type="Pfam" id="PF06676">
    <property type="entry name" value="DUF1178"/>
    <property type="match status" value="1"/>
</dbReference>
<dbReference type="PIRSF" id="PIRSF032131">
    <property type="entry name" value="UCP032131"/>
    <property type="match status" value="1"/>
</dbReference>